<feature type="transmembrane region" description="Helical" evidence="1">
    <location>
        <begin position="239"/>
        <end position="260"/>
    </location>
</feature>
<gene>
    <name evidence="3" type="ORF">Ctob_014256</name>
</gene>
<dbReference type="EMBL" id="JWZX01002275">
    <property type="protein sequence ID" value="KOO30169.1"/>
    <property type="molecule type" value="Genomic_DNA"/>
</dbReference>
<proteinExistence type="predicted"/>
<keyword evidence="1" id="KW-0812">Transmembrane</keyword>
<evidence type="ECO:0000313" key="3">
    <source>
        <dbReference type="EMBL" id="KOO30169.1"/>
    </source>
</evidence>
<dbReference type="AlphaFoldDB" id="A0A0M0JUD5"/>
<comment type="caution">
    <text evidence="3">The sequence shown here is derived from an EMBL/GenBank/DDBJ whole genome shotgun (WGS) entry which is preliminary data.</text>
</comment>
<accession>A0A0M0JUD5</accession>
<protein>
    <submittedName>
        <fullName evidence="3">Uncharacterized protein</fullName>
    </submittedName>
</protein>
<sequence>MGLRFATIATSLALAHGFSSTAATRSSNRVCLSPDYVSRTSPLVAQGGFGPFNDQYGVFRRRPELGRSFSRARESWGNSWNSWSSRSFGFRGNEDPETAIPVAIAKAAALSVAVVAGAYAAPAIWAVVNSGETDSEAVTAFFGAGAAAAGFATAFSAIGSSAVDEARLQAFQQRTRGWRDFAPDEEADFSRGRGRGLYFVPPPAVMAKAGAFSAACTALSFLAPFAGAIIGGEAEEGTLSAFGAGAAMASGFSVLFFAMAKTSIEDARLNVISLRSRIDEYYGRTQSSLSSSAFAAGTALAGAIFATPIAWAECTEAFEEAAAPEGVLMAALFGTACAFAAATSLAFNSLGKAIEEGEYDPQLLSLRRQRSGTIGGAPRYDLTSPTFGAAGSPDVRRGVVMPTNPYLVEPKDAYWRQSARWGRRR</sequence>
<evidence type="ECO:0000256" key="2">
    <source>
        <dbReference type="SAM" id="SignalP"/>
    </source>
</evidence>
<organism evidence="3 4">
    <name type="scientific">Chrysochromulina tobinii</name>
    <dbReference type="NCBI Taxonomy" id="1460289"/>
    <lineage>
        <taxon>Eukaryota</taxon>
        <taxon>Haptista</taxon>
        <taxon>Haptophyta</taxon>
        <taxon>Prymnesiophyceae</taxon>
        <taxon>Prymnesiales</taxon>
        <taxon>Chrysochromulinaceae</taxon>
        <taxon>Chrysochromulina</taxon>
    </lineage>
</organism>
<evidence type="ECO:0000256" key="1">
    <source>
        <dbReference type="SAM" id="Phobius"/>
    </source>
</evidence>
<dbReference type="Proteomes" id="UP000037460">
    <property type="component" value="Unassembled WGS sequence"/>
</dbReference>
<keyword evidence="1" id="KW-0472">Membrane</keyword>
<name>A0A0M0JUD5_9EUKA</name>
<reference evidence="4" key="1">
    <citation type="journal article" date="2015" name="PLoS Genet.">
        <title>Genome Sequence and Transcriptome Analyses of Chrysochromulina tobin: Metabolic Tools for Enhanced Algal Fitness in the Prominent Order Prymnesiales (Haptophyceae).</title>
        <authorList>
            <person name="Hovde B.T."/>
            <person name="Deodato C.R."/>
            <person name="Hunsperger H.M."/>
            <person name="Ryken S.A."/>
            <person name="Yost W."/>
            <person name="Jha R.K."/>
            <person name="Patterson J."/>
            <person name="Monnat R.J. Jr."/>
            <person name="Barlow S.B."/>
            <person name="Starkenburg S.R."/>
            <person name="Cattolico R.A."/>
        </authorList>
    </citation>
    <scope>NUCLEOTIDE SEQUENCE</scope>
    <source>
        <strain evidence="4">CCMP291</strain>
    </source>
</reference>
<feature type="chain" id="PRO_5005602149" evidence="2">
    <location>
        <begin position="18"/>
        <end position="425"/>
    </location>
</feature>
<feature type="transmembrane region" description="Helical" evidence="1">
    <location>
        <begin position="293"/>
        <end position="312"/>
    </location>
</feature>
<feature type="signal peptide" evidence="2">
    <location>
        <begin position="1"/>
        <end position="17"/>
    </location>
</feature>
<feature type="transmembrane region" description="Helical" evidence="1">
    <location>
        <begin position="327"/>
        <end position="347"/>
    </location>
</feature>
<keyword evidence="1" id="KW-1133">Transmembrane helix</keyword>
<keyword evidence="2" id="KW-0732">Signal</keyword>
<evidence type="ECO:0000313" key="4">
    <source>
        <dbReference type="Proteomes" id="UP000037460"/>
    </source>
</evidence>
<keyword evidence="4" id="KW-1185">Reference proteome</keyword>